<dbReference type="PRINTS" id="PR00502">
    <property type="entry name" value="NUDIXFAMILY"/>
</dbReference>
<evidence type="ECO:0000256" key="5">
    <source>
        <dbReference type="RuleBase" id="RU003476"/>
    </source>
</evidence>
<name>A0ABX0XYL8_9ACTN</name>
<gene>
    <name evidence="7" type="ORF">HC031_11570</name>
</gene>
<reference evidence="7 8" key="1">
    <citation type="submission" date="2020-03" db="EMBL/GenBank/DDBJ databases">
        <title>WGS of the type strain of Planosporangium spp.</title>
        <authorList>
            <person name="Thawai C."/>
        </authorList>
    </citation>
    <scope>NUCLEOTIDE SEQUENCE [LARGE SCALE GENOMIC DNA]</scope>
    <source>
        <strain evidence="7 8">TBRC 5610</strain>
    </source>
</reference>
<evidence type="ECO:0000259" key="6">
    <source>
        <dbReference type="PROSITE" id="PS51462"/>
    </source>
</evidence>
<comment type="similarity">
    <text evidence="2 5">Belongs to the Nudix hydrolase family.</text>
</comment>
<dbReference type="CDD" id="cd04674">
    <property type="entry name" value="NUDIX_Hydrolase"/>
    <property type="match status" value="1"/>
</dbReference>
<evidence type="ECO:0000256" key="4">
    <source>
        <dbReference type="ARBA" id="ARBA00022842"/>
    </source>
</evidence>
<feature type="domain" description="Nudix hydrolase" evidence="6">
    <location>
        <begin position="34"/>
        <end position="163"/>
    </location>
</feature>
<evidence type="ECO:0000256" key="3">
    <source>
        <dbReference type="ARBA" id="ARBA00022801"/>
    </source>
</evidence>
<dbReference type="InterPro" id="IPR015797">
    <property type="entry name" value="NUDIX_hydrolase-like_dom_sf"/>
</dbReference>
<accession>A0ABX0XYL8</accession>
<keyword evidence="4" id="KW-0460">Magnesium</keyword>
<dbReference type="InterPro" id="IPR020476">
    <property type="entry name" value="Nudix_hydrolase"/>
</dbReference>
<comment type="caution">
    <text evidence="7">The sequence shown here is derived from an EMBL/GenBank/DDBJ whole genome shotgun (WGS) entry which is preliminary data.</text>
</comment>
<dbReference type="Proteomes" id="UP000722989">
    <property type="component" value="Unassembled WGS sequence"/>
</dbReference>
<dbReference type="EMBL" id="JAATVY010000006">
    <property type="protein sequence ID" value="NJC70344.1"/>
    <property type="molecule type" value="Genomic_DNA"/>
</dbReference>
<dbReference type="InterPro" id="IPR000086">
    <property type="entry name" value="NUDIX_hydrolase_dom"/>
</dbReference>
<protein>
    <submittedName>
        <fullName evidence="7">NUDIX domain-containing protein</fullName>
    </submittedName>
</protein>
<evidence type="ECO:0000313" key="8">
    <source>
        <dbReference type="Proteomes" id="UP000722989"/>
    </source>
</evidence>
<evidence type="ECO:0000256" key="2">
    <source>
        <dbReference type="ARBA" id="ARBA00005582"/>
    </source>
</evidence>
<keyword evidence="3 5" id="KW-0378">Hydrolase</keyword>
<dbReference type="Pfam" id="PF00293">
    <property type="entry name" value="NUDIX"/>
    <property type="match status" value="1"/>
</dbReference>
<evidence type="ECO:0000313" key="7">
    <source>
        <dbReference type="EMBL" id="NJC70344.1"/>
    </source>
</evidence>
<dbReference type="RefSeq" id="WP_167925250.1">
    <property type="nucleotide sequence ID" value="NZ_JAATVY010000006.1"/>
</dbReference>
<keyword evidence="8" id="KW-1185">Reference proteome</keyword>
<sequence>MQHSHCSYCGSPYQAEASWPRICAECGETTWRNPLPVAVALLPVDDVDQRGLVVVRRDIEPARGQLALPGGYIEVGESWQEAAVRELREETGLVADAAEVALFAVHSAPIGTVNIFGLLPARRVDDLPPSAPTEEATEWLVLTEAHTLAFSTHTQAMAEYFTSAHFASA</sequence>
<evidence type="ECO:0000256" key="1">
    <source>
        <dbReference type="ARBA" id="ARBA00001946"/>
    </source>
</evidence>
<dbReference type="Gene3D" id="3.90.79.10">
    <property type="entry name" value="Nucleoside Triphosphate Pyrophosphohydrolase"/>
    <property type="match status" value="1"/>
</dbReference>
<proteinExistence type="inferred from homology"/>
<dbReference type="InterPro" id="IPR020084">
    <property type="entry name" value="NUDIX_hydrolase_CS"/>
</dbReference>
<comment type="cofactor">
    <cofactor evidence="1">
        <name>Mg(2+)</name>
        <dbReference type="ChEBI" id="CHEBI:18420"/>
    </cofactor>
</comment>
<dbReference type="PROSITE" id="PS51462">
    <property type="entry name" value="NUDIX"/>
    <property type="match status" value="1"/>
</dbReference>
<dbReference type="PANTHER" id="PTHR43222:SF12">
    <property type="entry name" value="NUDIX HYDROLASE"/>
    <property type="match status" value="1"/>
</dbReference>
<dbReference type="SUPFAM" id="SSF55811">
    <property type="entry name" value="Nudix"/>
    <property type="match status" value="1"/>
</dbReference>
<organism evidence="7 8">
    <name type="scientific">Planosporangium thailandense</name>
    <dbReference type="NCBI Taxonomy" id="765197"/>
    <lineage>
        <taxon>Bacteria</taxon>
        <taxon>Bacillati</taxon>
        <taxon>Actinomycetota</taxon>
        <taxon>Actinomycetes</taxon>
        <taxon>Micromonosporales</taxon>
        <taxon>Micromonosporaceae</taxon>
        <taxon>Planosporangium</taxon>
    </lineage>
</organism>
<dbReference type="PROSITE" id="PS00893">
    <property type="entry name" value="NUDIX_BOX"/>
    <property type="match status" value="1"/>
</dbReference>
<dbReference type="PANTHER" id="PTHR43222">
    <property type="entry name" value="NUDIX HYDROLASE 23"/>
    <property type="match status" value="1"/>
</dbReference>